<dbReference type="CDD" id="cd06267">
    <property type="entry name" value="PBP1_LacI_sugar_binding-like"/>
    <property type="match status" value="1"/>
</dbReference>
<reference evidence="6 7" key="1">
    <citation type="submission" date="2013-04" db="EMBL/GenBank/DDBJ databases">
        <title>The Genome Sequence of Treponema maltophilum ATCC 51939.</title>
        <authorList>
            <consortium name="The Broad Institute Genomics Platform"/>
            <person name="Earl A."/>
            <person name="Ward D."/>
            <person name="Feldgarden M."/>
            <person name="Gevers D."/>
            <person name="Leonetti C."/>
            <person name="Blanton J.M."/>
            <person name="Dewhirst F.E."/>
            <person name="Izard J."/>
            <person name="Walker B."/>
            <person name="Young S."/>
            <person name="Zeng Q."/>
            <person name="Gargeya S."/>
            <person name="Fitzgerald M."/>
            <person name="Haas B."/>
            <person name="Abouelleil A."/>
            <person name="Allen A.W."/>
            <person name="Alvarado L."/>
            <person name="Arachchi H.M."/>
            <person name="Berlin A.M."/>
            <person name="Chapman S.B."/>
            <person name="Gainer-Dewar J."/>
            <person name="Goldberg J."/>
            <person name="Griggs A."/>
            <person name="Gujja S."/>
            <person name="Hansen M."/>
            <person name="Howarth C."/>
            <person name="Imamovic A."/>
            <person name="Ireland A."/>
            <person name="Larimer J."/>
            <person name="McCowan C."/>
            <person name="Murphy C."/>
            <person name="Pearson M."/>
            <person name="Poon T.W."/>
            <person name="Priest M."/>
            <person name="Roberts A."/>
            <person name="Saif S."/>
            <person name="Shea T."/>
            <person name="Sisk P."/>
            <person name="Sykes S."/>
            <person name="Wortman J."/>
            <person name="Nusbaum C."/>
            <person name="Birren B."/>
        </authorList>
    </citation>
    <scope>NUCLEOTIDE SEQUENCE [LARGE SCALE GENOMIC DNA]</scope>
    <source>
        <strain evidence="6 7">ATCC 51939</strain>
    </source>
</reference>
<dbReference type="GO" id="GO:0000976">
    <property type="term" value="F:transcription cis-regulatory region binding"/>
    <property type="evidence" value="ECO:0007669"/>
    <property type="project" value="TreeGrafter"/>
</dbReference>
<dbReference type="EMBL" id="ATFF01000006">
    <property type="protein sequence ID" value="EPF30529.1"/>
    <property type="molecule type" value="Genomic_DNA"/>
</dbReference>
<dbReference type="InterPro" id="IPR001387">
    <property type="entry name" value="Cro/C1-type_HTH"/>
</dbReference>
<dbReference type="InterPro" id="IPR000843">
    <property type="entry name" value="HTH_LacI"/>
</dbReference>
<dbReference type="PROSITE" id="PS50932">
    <property type="entry name" value="HTH_LACI_2"/>
    <property type="match status" value="1"/>
</dbReference>
<feature type="domain" description="HTH cro/C1-type" evidence="5">
    <location>
        <begin position="3"/>
        <end position="37"/>
    </location>
</feature>
<dbReference type="PANTHER" id="PTHR30146:SF24">
    <property type="entry name" value="XYLOSE OPERON REGULATORY PROTEIN"/>
    <property type="match status" value="1"/>
</dbReference>
<dbReference type="GO" id="GO:0003700">
    <property type="term" value="F:DNA-binding transcription factor activity"/>
    <property type="evidence" value="ECO:0007669"/>
    <property type="project" value="TreeGrafter"/>
</dbReference>
<feature type="domain" description="HTH lacI-type" evidence="4">
    <location>
        <begin position="2"/>
        <end position="57"/>
    </location>
</feature>
<dbReference type="SUPFAM" id="SSF47413">
    <property type="entry name" value="lambda repressor-like DNA-binding domains"/>
    <property type="match status" value="1"/>
</dbReference>
<dbReference type="HOGENOM" id="CLU_037628_6_2_12"/>
<evidence type="ECO:0000259" key="4">
    <source>
        <dbReference type="PROSITE" id="PS50932"/>
    </source>
</evidence>
<dbReference type="STRING" id="1125699.HMPREF9194_00846"/>
<dbReference type="PANTHER" id="PTHR30146">
    <property type="entry name" value="LACI-RELATED TRANSCRIPTIONAL REPRESSOR"/>
    <property type="match status" value="1"/>
</dbReference>
<dbReference type="AlphaFoldDB" id="S3L178"/>
<accession>S3L178</accession>
<dbReference type="InterPro" id="IPR010982">
    <property type="entry name" value="Lambda_DNA-bd_dom_sf"/>
</dbReference>
<evidence type="ECO:0000256" key="3">
    <source>
        <dbReference type="ARBA" id="ARBA00023163"/>
    </source>
</evidence>
<dbReference type="RefSeq" id="WP_016525140.1">
    <property type="nucleotide sequence ID" value="NZ_KE332518.1"/>
</dbReference>
<organism evidence="6 7">
    <name type="scientific">Treponema maltophilum ATCC 51939</name>
    <dbReference type="NCBI Taxonomy" id="1125699"/>
    <lineage>
        <taxon>Bacteria</taxon>
        <taxon>Pseudomonadati</taxon>
        <taxon>Spirochaetota</taxon>
        <taxon>Spirochaetia</taxon>
        <taxon>Spirochaetales</taxon>
        <taxon>Treponemataceae</taxon>
        <taxon>Treponema</taxon>
    </lineage>
</organism>
<dbReference type="InterPro" id="IPR046335">
    <property type="entry name" value="LacI/GalR-like_sensor"/>
</dbReference>
<keyword evidence="1" id="KW-0805">Transcription regulation</keyword>
<evidence type="ECO:0000256" key="2">
    <source>
        <dbReference type="ARBA" id="ARBA00023125"/>
    </source>
</evidence>
<keyword evidence="7" id="KW-1185">Reference proteome</keyword>
<name>S3L178_TREMA</name>
<evidence type="ECO:0000256" key="1">
    <source>
        <dbReference type="ARBA" id="ARBA00023015"/>
    </source>
</evidence>
<evidence type="ECO:0000313" key="7">
    <source>
        <dbReference type="Proteomes" id="UP000014541"/>
    </source>
</evidence>
<sequence length="340" mass="38162">MATIKEIAAKTGVSATTVSNVLHGRTAKVSAAKLKKVQSAIEAEKYTPNMGAALLAHSVSHIIGVIVYMDPRSDETVFEDPFTGAMIGALERKIRESGYYMMLYAAREPQEIFKLIQNWKLDGLLLFWVPTEICSVVRKKNDVPLVFIDCYFDDDGLVYHNIGLDDRQGTYQMTWYLREMGHTAIAFLADRKDPVGGDRDRLEGFMQALADSGIKNPEKHFVPLSKDCAERTAVYNFLCADEKPFTALFFSADYYAAEALAYFQKKGLHIPEDLSIAGFDDNIYAQVVNPSLTTVYQDVFQRGCAAVDMLVKLMKKQPVEENNIRFPVRLILRDSVARIG</sequence>
<dbReference type="OrthoDB" id="9796186at2"/>
<dbReference type="PROSITE" id="PS50943">
    <property type="entry name" value="HTH_CROC1"/>
    <property type="match status" value="1"/>
</dbReference>
<comment type="caution">
    <text evidence="6">The sequence shown here is derived from an EMBL/GenBank/DDBJ whole genome shotgun (WGS) entry which is preliminary data.</text>
</comment>
<protein>
    <submittedName>
        <fullName evidence="6">Uncharacterized protein</fullName>
    </submittedName>
</protein>
<evidence type="ECO:0000313" key="6">
    <source>
        <dbReference type="EMBL" id="EPF30529.1"/>
    </source>
</evidence>
<dbReference type="Gene3D" id="1.10.260.40">
    <property type="entry name" value="lambda repressor-like DNA-binding domains"/>
    <property type="match status" value="1"/>
</dbReference>
<dbReference type="Proteomes" id="UP000014541">
    <property type="component" value="Unassembled WGS sequence"/>
</dbReference>
<dbReference type="eggNOG" id="COG1609">
    <property type="taxonomic scope" value="Bacteria"/>
</dbReference>
<gene>
    <name evidence="6" type="ORF">HMPREF9194_00846</name>
</gene>
<dbReference type="Gene3D" id="3.40.50.2300">
    <property type="match status" value="2"/>
</dbReference>
<proteinExistence type="predicted"/>
<dbReference type="PATRIC" id="fig|1125699.3.peg.861"/>
<dbReference type="SMART" id="SM00354">
    <property type="entry name" value="HTH_LACI"/>
    <property type="match status" value="1"/>
</dbReference>
<dbReference type="Pfam" id="PF13377">
    <property type="entry name" value="Peripla_BP_3"/>
    <property type="match status" value="1"/>
</dbReference>
<dbReference type="SUPFAM" id="SSF53822">
    <property type="entry name" value="Periplasmic binding protein-like I"/>
    <property type="match status" value="1"/>
</dbReference>
<keyword evidence="3" id="KW-0804">Transcription</keyword>
<dbReference type="CDD" id="cd01392">
    <property type="entry name" value="HTH_LacI"/>
    <property type="match status" value="1"/>
</dbReference>
<dbReference type="Pfam" id="PF00356">
    <property type="entry name" value="LacI"/>
    <property type="match status" value="1"/>
</dbReference>
<keyword evidence="2" id="KW-0238">DNA-binding</keyword>
<dbReference type="InterPro" id="IPR028082">
    <property type="entry name" value="Peripla_BP_I"/>
</dbReference>
<evidence type="ECO:0000259" key="5">
    <source>
        <dbReference type="PROSITE" id="PS50943"/>
    </source>
</evidence>